<feature type="domain" description="Cadherin" evidence="12">
    <location>
        <begin position="244"/>
        <end position="350"/>
    </location>
</feature>
<reference evidence="13" key="1">
    <citation type="journal article" date="2021" name="Genome Biol. Evol.">
        <title>A High-Quality Reference Genome for a Parasitic Bivalve with Doubly Uniparental Inheritance (Bivalvia: Unionida).</title>
        <authorList>
            <person name="Smith C.H."/>
        </authorList>
    </citation>
    <scope>NUCLEOTIDE SEQUENCE</scope>
    <source>
        <strain evidence="13">CHS0354</strain>
    </source>
</reference>
<dbReference type="PROSITE" id="PS01186">
    <property type="entry name" value="EGF_2"/>
    <property type="match status" value="3"/>
</dbReference>
<evidence type="ECO:0000256" key="10">
    <source>
        <dbReference type="SAM" id="Phobius"/>
    </source>
</evidence>
<dbReference type="Gene3D" id="2.10.25.10">
    <property type="entry name" value="Laminin"/>
    <property type="match status" value="4"/>
</dbReference>
<feature type="domain" description="EGF-like" evidence="11">
    <location>
        <begin position="1932"/>
        <end position="1968"/>
    </location>
</feature>
<dbReference type="InterPro" id="IPR000152">
    <property type="entry name" value="EGF-type_Asp/Asn_hydroxyl_site"/>
</dbReference>
<dbReference type="PROSITE" id="PS50026">
    <property type="entry name" value="EGF_3"/>
    <property type="match status" value="3"/>
</dbReference>
<evidence type="ECO:0000313" key="14">
    <source>
        <dbReference type="Proteomes" id="UP001195483"/>
    </source>
</evidence>
<evidence type="ECO:0000256" key="5">
    <source>
        <dbReference type="ARBA" id="ARBA00022989"/>
    </source>
</evidence>
<dbReference type="PANTHER" id="PTHR24028">
    <property type="entry name" value="CADHERIN-87A"/>
    <property type="match status" value="1"/>
</dbReference>
<evidence type="ECO:0000256" key="4">
    <source>
        <dbReference type="ARBA" id="ARBA00022737"/>
    </source>
</evidence>
<evidence type="ECO:0000256" key="3">
    <source>
        <dbReference type="ARBA" id="ARBA00022692"/>
    </source>
</evidence>
<feature type="domain" description="Cadherin" evidence="12">
    <location>
        <begin position="1201"/>
        <end position="1295"/>
    </location>
</feature>
<feature type="domain" description="Cadherin" evidence="12">
    <location>
        <begin position="20"/>
        <end position="135"/>
    </location>
</feature>
<dbReference type="InterPro" id="IPR015919">
    <property type="entry name" value="Cadherin-like_sf"/>
</dbReference>
<dbReference type="PROSITE" id="PS00010">
    <property type="entry name" value="ASX_HYDROXYL"/>
    <property type="match status" value="2"/>
</dbReference>
<feature type="disulfide bond" evidence="9">
    <location>
        <begin position="1868"/>
        <end position="1877"/>
    </location>
</feature>
<keyword evidence="8" id="KW-0106">Calcium</keyword>
<comment type="caution">
    <text evidence="13">The sequence shown here is derived from an EMBL/GenBank/DDBJ whole genome shotgun (WGS) entry which is preliminary data.</text>
</comment>
<dbReference type="PROSITE" id="PS00022">
    <property type="entry name" value="EGF_1"/>
    <property type="match status" value="3"/>
</dbReference>
<proteinExistence type="predicted"/>
<dbReference type="SMART" id="SM00112">
    <property type="entry name" value="CA"/>
    <property type="match status" value="13"/>
</dbReference>
<dbReference type="SUPFAM" id="SSF57196">
    <property type="entry name" value="EGF/Laminin"/>
    <property type="match status" value="3"/>
</dbReference>
<dbReference type="GO" id="GO:0005509">
    <property type="term" value="F:calcium ion binding"/>
    <property type="evidence" value="ECO:0007669"/>
    <property type="project" value="UniProtKB-UniRule"/>
</dbReference>
<dbReference type="SMART" id="SM00179">
    <property type="entry name" value="EGF_CA"/>
    <property type="match status" value="3"/>
</dbReference>
<dbReference type="Pfam" id="PF00008">
    <property type="entry name" value="EGF"/>
    <property type="match status" value="2"/>
</dbReference>
<feature type="domain" description="EGF-like" evidence="11">
    <location>
        <begin position="1843"/>
        <end position="1878"/>
    </location>
</feature>
<evidence type="ECO:0000256" key="6">
    <source>
        <dbReference type="ARBA" id="ARBA00023157"/>
    </source>
</evidence>
<accession>A0AAE0VL99</accession>
<evidence type="ECO:0000259" key="11">
    <source>
        <dbReference type="PROSITE" id="PS50026"/>
    </source>
</evidence>
<feature type="domain" description="Cadherin" evidence="12">
    <location>
        <begin position="777"/>
        <end position="867"/>
    </location>
</feature>
<evidence type="ECO:0000256" key="2">
    <source>
        <dbReference type="ARBA" id="ARBA00022536"/>
    </source>
</evidence>
<evidence type="ECO:0000256" key="1">
    <source>
        <dbReference type="ARBA" id="ARBA00004167"/>
    </source>
</evidence>
<keyword evidence="3 10" id="KW-0812">Transmembrane</keyword>
<dbReference type="PROSITE" id="PS50268">
    <property type="entry name" value="CADHERIN_2"/>
    <property type="match status" value="13"/>
</dbReference>
<keyword evidence="10" id="KW-0472">Membrane</keyword>
<reference evidence="13" key="2">
    <citation type="journal article" date="2021" name="Genome Biol. Evol.">
        <title>Developing a high-quality reference genome for a parasitic bivalve with doubly uniparental inheritance (Bivalvia: Unionida).</title>
        <authorList>
            <person name="Smith C.H."/>
        </authorList>
    </citation>
    <scope>NUCLEOTIDE SEQUENCE</scope>
    <source>
        <strain evidence="13">CHS0354</strain>
        <tissue evidence="13">Mantle</tissue>
    </source>
</reference>
<feature type="domain" description="Cadherin" evidence="12">
    <location>
        <begin position="143"/>
        <end position="239"/>
    </location>
</feature>
<evidence type="ECO:0000259" key="12">
    <source>
        <dbReference type="PROSITE" id="PS50268"/>
    </source>
</evidence>
<dbReference type="InterPro" id="IPR001881">
    <property type="entry name" value="EGF-like_Ca-bd_dom"/>
</dbReference>
<dbReference type="FunFam" id="2.10.25.10:FF:000006">
    <property type="entry name" value="Versican core protein-like isoform 1"/>
    <property type="match status" value="1"/>
</dbReference>
<gene>
    <name evidence="13" type="ORF">CHS0354_032921</name>
</gene>
<name>A0AAE0VL99_9BIVA</name>
<feature type="disulfide bond" evidence="9">
    <location>
        <begin position="1958"/>
        <end position="1967"/>
    </location>
</feature>
<organism evidence="13 14">
    <name type="scientific">Potamilus streckersoni</name>
    <dbReference type="NCBI Taxonomy" id="2493646"/>
    <lineage>
        <taxon>Eukaryota</taxon>
        <taxon>Metazoa</taxon>
        <taxon>Spiralia</taxon>
        <taxon>Lophotrochozoa</taxon>
        <taxon>Mollusca</taxon>
        <taxon>Bivalvia</taxon>
        <taxon>Autobranchia</taxon>
        <taxon>Heteroconchia</taxon>
        <taxon>Palaeoheterodonta</taxon>
        <taxon>Unionida</taxon>
        <taxon>Unionoidea</taxon>
        <taxon>Unionidae</taxon>
        <taxon>Ambleminae</taxon>
        <taxon>Lampsilini</taxon>
        <taxon>Potamilus</taxon>
    </lineage>
</organism>
<dbReference type="InterPro" id="IPR000742">
    <property type="entry name" value="EGF"/>
</dbReference>
<keyword evidence="2 9" id="KW-0245">EGF-like domain</keyword>
<dbReference type="InterPro" id="IPR050174">
    <property type="entry name" value="Protocadherin/Cadherin-CA"/>
</dbReference>
<dbReference type="EMBL" id="JAEAOA010001939">
    <property type="protein sequence ID" value="KAK3580860.1"/>
    <property type="molecule type" value="Genomic_DNA"/>
</dbReference>
<feature type="domain" description="Cadherin" evidence="12">
    <location>
        <begin position="1023"/>
        <end position="1079"/>
    </location>
</feature>
<evidence type="ECO:0008006" key="15">
    <source>
        <dbReference type="Google" id="ProtNLM"/>
    </source>
</evidence>
<dbReference type="GO" id="GO:0007156">
    <property type="term" value="P:homophilic cell adhesion via plasma membrane adhesion molecules"/>
    <property type="evidence" value="ECO:0007669"/>
    <property type="project" value="InterPro"/>
</dbReference>
<dbReference type="Gene3D" id="2.60.40.60">
    <property type="entry name" value="Cadherins"/>
    <property type="match status" value="14"/>
</dbReference>
<feature type="disulfide bond" evidence="9">
    <location>
        <begin position="1920"/>
        <end position="1929"/>
    </location>
</feature>
<feature type="domain" description="Cadherin" evidence="12">
    <location>
        <begin position="1500"/>
        <end position="1592"/>
    </location>
</feature>
<feature type="domain" description="Cadherin" evidence="12">
    <location>
        <begin position="355"/>
        <end position="469"/>
    </location>
</feature>
<feature type="domain" description="EGF-like" evidence="11">
    <location>
        <begin position="1883"/>
        <end position="1930"/>
    </location>
</feature>
<dbReference type="InterPro" id="IPR002126">
    <property type="entry name" value="Cadherin-like_dom"/>
</dbReference>
<evidence type="ECO:0000313" key="13">
    <source>
        <dbReference type="EMBL" id="KAK3580860.1"/>
    </source>
</evidence>
<dbReference type="Proteomes" id="UP001195483">
    <property type="component" value="Unassembled WGS sequence"/>
</dbReference>
<comment type="subcellular location">
    <subcellularLocation>
        <location evidence="1">Membrane</location>
        <topology evidence="1">Single-pass membrane protein</topology>
    </subcellularLocation>
</comment>
<keyword evidence="4" id="KW-0677">Repeat</keyword>
<comment type="caution">
    <text evidence="9">Lacks conserved residue(s) required for the propagation of feature annotation.</text>
</comment>
<keyword evidence="7" id="KW-0325">Glycoprotein</keyword>
<dbReference type="GO" id="GO:0005886">
    <property type="term" value="C:plasma membrane"/>
    <property type="evidence" value="ECO:0007669"/>
    <property type="project" value="TreeGrafter"/>
</dbReference>
<dbReference type="PRINTS" id="PR00205">
    <property type="entry name" value="CADHERIN"/>
</dbReference>
<sequence>MEFQKTFTVDIVDVNEAPGEAKLTSSEVEEMSLEGTIIGYVSAEDPDNLRTEIQTLSYLLLDDAGGRFELNGNVLKVNAVGADCVDKGASYCLLDYESQSSHQIVIKAVDDGKPALSSTSRITITVIDINEQPTDLALSNLLILENFPPGKAFSVITARDDDPGQNIVFSLLSGDKQFNVQGDNLILAQKLDYEEFPSYTLSILASDNGTPSMNTTKVFIISVLNVNEEPYSVSVLPYNKSSYSFLSNQLNVSENLPIATLVGELVALDYDFSDTISFVSQSRGISIHNQQCMPVTKGTRCIADVRTGEVYDFESVSELHIQITVTDREGLSMSSAFRITVQDSNDYPTGILLNGTAVEQLSVLENSGGGLLARISAVDPDKGQTHIFSSADKGSYFYVANNELRISATVSLDYEAGKVHDITIWVIDNGDPSLSFEKNISIDILDVNEKPTEITISNNQVAENAMPDFLIGTLTSTDPDNLKADVQTFTYKLVDDAEKRFKVEGNKIMVSEPNFNFEIKNVYSIIVQVTDSGLPPQSYATSLDIVIANVNDPPYSLIYTGSPAPESLPIGSLVGKLEAYDDDKRQSLAYFLDTNSCFGVDGNDVVVIASLDFEREASITVEARVTDDGDPPLSTSRNITINIEDVNEEPVFLEMKPTRNTSAISEDDNINDIIGVVTALDQDRSELITIRIGNYSDDVFKLDPIGPVCNQNDVLATLCTIDVLLTKVVDYETMPDPRKLVVEVEDKGGFILSSSWSFIIINANEPPRDIMLDSDIISIPENEDSFVIGALSTVDDDTEDVHIYQVFSNWNLFTINNGTLMTRAALDFEKHDSYSVTIRSQDNGEPPMSYTKTFEFSVTDVNEVPSAIKLSHNEIDNSAVINYIVGFLSVEDPDNARIRGKGQKHTCRLSPDDFFFVDKYLMAVKVKKSIPIDSLGFNITIECTDNGKPSLSLSKDFYINVVERIDVLKGIRLDSENDLEEVHADENQYPVDLGQIEVINLLSKTSISGSFMFRLQNILPTPFSIQDNRLIVSKSLDFESQAEWILTIQAIGVDSNEKSIDIAQTITVKVDDVNEAPNGVGIYGGGIVEENSPEGTVIGDLFTDDSENYQTYQYTLWNAVYGLSLETGTERLVFAFDLDGRTLKVGPNFTMINYEVSDTITLQVQTIDSGAPPLSTNGTIVIRVLDVNDPASDILLSNVMVEENSREGTIVGILSVVDEDVNQNHTCQLLNLNYVPFKIVNSTTIIVARPTLDFEKQRIYTLQVSCRDDVDKAVPLRLSRTFTVYVTNVNEAPYNISLSNLIIKENNMIGHVVGEIKVTDPDSGKVTFSIKGNASSFFSIKGDSTLVAQTEFDFEKEQSYYITVEAVDDDGASTTDNFLIKVVDENEAPLNITLDILSIAENSVPGTVIGTLNTVDPDRGQKFIYKLVDSNVTNGYVDINGYNLVVGKKSPDYETLDKLHVFVNSADNGLPSKTVQVGFLIEVIDENEPPEDIIISSFKTVPENTAVQTCIATIEVDDPDKGQENSCLVHPNGSVFGVVRDESNQINLIVLGELDYERQKMVIIEIYCTDGEFYITKQLSIEVDNVNEPPESIQIRGSGTIVADANIGYIIGHLSVEDPDENQTHLYSITGPNSDLVQVKNWIYLVLNKKIPTYLLNKPDPSIEFTVTVADNGNPILTYEQNFTLPITLMKVVDHELPQILIGNKELSVDKPIGTIIGELYDRNLTLKEDIVFLITKDERGLFEIKNRSLLVLANSAKDVEVTSVHVIITVKNVETFETKTKEITIYLKRSNLCLKDGKTCDENASCLTLNSTHSLCSCNADYEGDGFICKKIDNCKSSFPLEMGRNEEVCFNGGVCIDDINSFVCRCNKGFSGERCEIYESKVNPCNPNPCENRAACIPNVDSETSSNKNDLKKFKCLCLPGWTGERCSASIDDCIRGLCNNGGTCVDSHLTYCCTCSPGYKGMRCQYFEETCLNAKCNDTHICVAKANIREDFCLLRDQYVLDLKLQKLAQADKLSIQGRLIDFVENNGRLVEKLSGISQANISGRAKREAGVFPERNTNGSIEVFVFDITELENAYEVQFVVLDEMQEPFKKLEILQLLETTCKDINSGDLKEEVFCPAIQEAFIYKPQVLIKDSGSSVGIIVGVIVGILLVALITCGAILLVRKRNRSIYTVNPEPRTSVPFMKQSAAAPMPELHSEPPLAQN</sequence>
<feature type="domain" description="Cadherin" evidence="12">
    <location>
        <begin position="1398"/>
        <end position="1492"/>
    </location>
</feature>
<keyword evidence="5 10" id="KW-1133">Transmembrane helix</keyword>
<evidence type="ECO:0000256" key="9">
    <source>
        <dbReference type="PROSITE-ProRule" id="PRU00076"/>
    </source>
</evidence>
<feature type="domain" description="Cadherin" evidence="12">
    <location>
        <begin position="1303"/>
        <end position="1391"/>
    </location>
</feature>
<feature type="domain" description="Cadherin" evidence="12">
    <location>
        <begin position="453"/>
        <end position="555"/>
    </location>
</feature>
<protein>
    <recommendedName>
        <fullName evidence="15">Protocadherin Fat 4</fullName>
    </recommendedName>
</protein>
<dbReference type="CDD" id="cd00054">
    <property type="entry name" value="EGF_CA"/>
    <property type="match status" value="2"/>
</dbReference>
<reference evidence="13" key="3">
    <citation type="submission" date="2023-05" db="EMBL/GenBank/DDBJ databases">
        <authorList>
            <person name="Smith C.H."/>
        </authorList>
    </citation>
    <scope>NUCLEOTIDE SEQUENCE</scope>
    <source>
        <strain evidence="13">CHS0354</strain>
        <tissue evidence="13">Mantle</tissue>
    </source>
</reference>
<evidence type="ECO:0000256" key="8">
    <source>
        <dbReference type="PROSITE-ProRule" id="PRU00043"/>
    </source>
</evidence>
<dbReference type="CDD" id="cd00053">
    <property type="entry name" value="EGF"/>
    <property type="match status" value="1"/>
</dbReference>
<dbReference type="SMART" id="SM00181">
    <property type="entry name" value="EGF"/>
    <property type="match status" value="4"/>
</dbReference>
<dbReference type="PANTHER" id="PTHR24028:SF328">
    <property type="entry name" value="CADHERIN-3"/>
    <property type="match status" value="1"/>
</dbReference>
<feature type="domain" description="Cadherin" evidence="12">
    <location>
        <begin position="1088"/>
        <end position="1192"/>
    </location>
</feature>
<evidence type="ECO:0000256" key="7">
    <source>
        <dbReference type="ARBA" id="ARBA00023180"/>
    </source>
</evidence>
<keyword evidence="6 9" id="KW-1015">Disulfide bond</keyword>
<dbReference type="Pfam" id="PF00028">
    <property type="entry name" value="Cadherin"/>
    <property type="match status" value="6"/>
</dbReference>
<dbReference type="CDD" id="cd11304">
    <property type="entry name" value="Cadherin_repeat"/>
    <property type="match status" value="16"/>
</dbReference>
<dbReference type="SUPFAM" id="SSF49313">
    <property type="entry name" value="Cadherin-like"/>
    <property type="match status" value="14"/>
</dbReference>
<feature type="domain" description="Cadherin" evidence="12">
    <location>
        <begin position="565"/>
        <end position="652"/>
    </location>
</feature>
<feature type="transmembrane region" description="Helical" evidence="10">
    <location>
        <begin position="2142"/>
        <end position="2166"/>
    </location>
</feature>
<keyword evidence="14" id="KW-1185">Reference proteome</keyword>